<proteinExistence type="predicted"/>
<accession>A0A345GTN2</accession>
<dbReference type="EMBL" id="MH536811">
    <property type="protein sequence ID" value="AXG66304.1"/>
    <property type="molecule type" value="Genomic_DNA"/>
</dbReference>
<dbReference type="Proteomes" id="UP000259354">
    <property type="component" value="Segment"/>
</dbReference>
<evidence type="ECO:0000313" key="2">
    <source>
        <dbReference type="Proteomes" id="UP000259354"/>
    </source>
</evidence>
<keyword evidence="2" id="KW-1185">Reference proteome</keyword>
<dbReference type="KEGG" id="vg:55609361"/>
<gene>
    <name evidence="1" type="primary">219</name>
    <name evidence="1" type="ORF">SEA_ANNADREAMY_219</name>
</gene>
<name>A0A345GTN2_9CAUD</name>
<sequence>MTELLYHTEIGLPEGFQKPTERVRIRYGSHARMEAMKDRYGLIRLPNFLTLRRMRVIEVGMTNGKVSKILFRGRLDDTRDLCIVLIPGVDNKPWFCKTVWVNKNDDKHETLDTTRYEKVA</sequence>
<evidence type="ECO:0000313" key="1">
    <source>
        <dbReference type="EMBL" id="AXG66304.1"/>
    </source>
</evidence>
<reference evidence="1 2" key="1">
    <citation type="submission" date="2018-06" db="EMBL/GenBank/DDBJ databases">
        <authorList>
            <person name="Moussa A."/>
            <person name="Couoh J.M."/>
            <person name="Harbem L."/>
            <person name="Okocha J.C."/>
            <person name="Taylor D."/>
            <person name="Teutsch A.B."/>
            <person name="Smith B.R."/>
            <person name="Suri N."/>
            <person name="Layton S.R."/>
            <person name="Kim T."/>
            <person name="Hughes L.E."/>
            <person name="Garlena R.A."/>
            <person name="Russell D.A."/>
            <person name="Pope W.H."/>
            <person name="Jacobs-Sera D."/>
            <person name="Hatfull G.F."/>
        </authorList>
    </citation>
    <scope>NUCLEOTIDE SEQUENCE [LARGE SCALE GENOMIC DNA]</scope>
</reference>
<dbReference type="RefSeq" id="YP_009839153.1">
    <property type="nucleotide sequence ID" value="NC_048719.1"/>
</dbReference>
<protein>
    <submittedName>
        <fullName evidence="1">Uncharacterized protein</fullName>
    </submittedName>
</protein>
<dbReference type="GeneID" id="55609361"/>
<organism evidence="1 2">
    <name type="scientific">Streptomyces phage Annadreamy</name>
    <dbReference type="NCBI Taxonomy" id="2250335"/>
    <lineage>
        <taxon>Viruses</taxon>
        <taxon>Duplodnaviria</taxon>
        <taxon>Heunggongvirae</taxon>
        <taxon>Uroviricota</taxon>
        <taxon>Caudoviricetes</taxon>
        <taxon>Stanwilliamsviridae</taxon>
        <taxon>Loccivirinae</taxon>
        <taxon>Annadreamyvirus</taxon>
        <taxon>Annadreamyvirus annadreamy</taxon>
    </lineage>
</organism>